<comment type="caution">
    <text evidence="1">The sequence shown here is derived from an EMBL/GenBank/DDBJ whole genome shotgun (WGS) entry which is preliminary data.</text>
</comment>
<evidence type="ECO:0000313" key="2">
    <source>
        <dbReference type="Proteomes" id="UP001195769"/>
    </source>
</evidence>
<organism evidence="1 2">
    <name type="scientific">Suillus fuscotomentosus</name>
    <dbReference type="NCBI Taxonomy" id="1912939"/>
    <lineage>
        <taxon>Eukaryota</taxon>
        <taxon>Fungi</taxon>
        <taxon>Dikarya</taxon>
        <taxon>Basidiomycota</taxon>
        <taxon>Agaricomycotina</taxon>
        <taxon>Agaricomycetes</taxon>
        <taxon>Agaricomycetidae</taxon>
        <taxon>Boletales</taxon>
        <taxon>Suillineae</taxon>
        <taxon>Suillaceae</taxon>
        <taxon>Suillus</taxon>
    </lineage>
</organism>
<sequence length="72" mass="8310">MFYYQFAENAIRRLLSACRRLEGYMTGQIEDEENKDDSKVLCSEIRLIVETCVSSSNQLLTPSWETVLDGSR</sequence>
<name>A0AAD4EGX1_9AGAM</name>
<dbReference type="EMBL" id="JABBWK010000006">
    <property type="protein sequence ID" value="KAG1906025.1"/>
    <property type="molecule type" value="Genomic_DNA"/>
</dbReference>
<accession>A0AAD4EGX1</accession>
<reference evidence="1" key="1">
    <citation type="journal article" date="2020" name="New Phytol.">
        <title>Comparative genomics reveals dynamic genome evolution in host specialist ectomycorrhizal fungi.</title>
        <authorList>
            <person name="Lofgren L.A."/>
            <person name="Nguyen N.H."/>
            <person name="Vilgalys R."/>
            <person name="Ruytinx J."/>
            <person name="Liao H.L."/>
            <person name="Branco S."/>
            <person name="Kuo A."/>
            <person name="LaButti K."/>
            <person name="Lipzen A."/>
            <person name="Andreopoulos W."/>
            <person name="Pangilinan J."/>
            <person name="Riley R."/>
            <person name="Hundley H."/>
            <person name="Na H."/>
            <person name="Barry K."/>
            <person name="Grigoriev I.V."/>
            <person name="Stajich J.E."/>
            <person name="Kennedy P.G."/>
        </authorList>
    </citation>
    <scope>NUCLEOTIDE SEQUENCE</scope>
    <source>
        <strain evidence="1">FC203</strain>
    </source>
</reference>
<gene>
    <name evidence="1" type="ORF">F5891DRAFT_1007768</name>
</gene>
<keyword evidence="2" id="KW-1185">Reference proteome</keyword>
<dbReference type="Proteomes" id="UP001195769">
    <property type="component" value="Unassembled WGS sequence"/>
</dbReference>
<dbReference type="RefSeq" id="XP_041231600.1">
    <property type="nucleotide sequence ID" value="XM_041360492.1"/>
</dbReference>
<dbReference type="GeneID" id="64654790"/>
<evidence type="ECO:0000313" key="1">
    <source>
        <dbReference type="EMBL" id="KAG1906025.1"/>
    </source>
</evidence>
<dbReference type="AlphaFoldDB" id="A0AAD4EGX1"/>
<proteinExistence type="predicted"/>
<protein>
    <submittedName>
        <fullName evidence="1">Uncharacterized protein</fullName>
    </submittedName>
</protein>